<dbReference type="GO" id="GO:0016887">
    <property type="term" value="F:ATP hydrolysis activity"/>
    <property type="evidence" value="ECO:0007669"/>
    <property type="project" value="InterPro"/>
</dbReference>
<reference evidence="3 4" key="1">
    <citation type="submission" date="2010-03" db="EMBL/GenBank/DDBJ databases">
        <title>The complete genome of Methanohalophilus mahii DSM 5219.</title>
        <authorList>
            <consortium name="US DOE Joint Genome Institute (JGI-PGF)"/>
            <person name="Lucas S."/>
            <person name="Copeland A."/>
            <person name="Lapidus A."/>
            <person name="Glavina del Rio T."/>
            <person name="Dalin E."/>
            <person name="Tice H."/>
            <person name="Bruce D."/>
            <person name="Goodwin L."/>
            <person name="Pitluck S."/>
            <person name="Kyrpides N."/>
            <person name="Mavromatis K."/>
            <person name="Ivanova N."/>
            <person name="Lykidis A."/>
            <person name="Saunders E."/>
            <person name="Brettin T."/>
            <person name="Detter J.C."/>
            <person name="Han C."/>
            <person name="Land M."/>
            <person name="Hauser L."/>
            <person name="Markowitz V."/>
            <person name="Cheng J.-F."/>
            <person name="Hugenholtz P."/>
            <person name="Woyke T."/>
            <person name="Wu D."/>
            <person name="Spring S."/>
            <person name="Schneider S."/>
            <person name="Schroeder M."/>
            <person name="Klenk H.-P."/>
            <person name="Eisen J.A."/>
        </authorList>
    </citation>
    <scope>NUCLEOTIDE SEQUENCE [LARGE SCALE GENOMIC DNA]</scope>
    <source>
        <strain evidence="4">ATCC 35705 / DSM 5219 / SLP</strain>
    </source>
</reference>
<evidence type="ECO:0000259" key="2">
    <source>
        <dbReference type="Pfam" id="PF13304"/>
    </source>
</evidence>
<accession>D5E7R7</accession>
<evidence type="ECO:0000313" key="4">
    <source>
        <dbReference type="Proteomes" id="UP000001059"/>
    </source>
</evidence>
<keyword evidence="3" id="KW-0540">Nuclease</keyword>
<dbReference type="SUPFAM" id="SSF52540">
    <property type="entry name" value="P-loop containing nucleoside triphosphate hydrolases"/>
    <property type="match status" value="1"/>
</dbReference>
<organism evidence="3 4">
    <name type="scientific">Methanohalophilus mahii (strain ATCC 35705 / DSM 5219 / SLP)</name>
    <dbReference type="NCBI Taxonomy" id="547558"/>
    <lineage>
        <taxon>Archaea</taxon>
        <taxon>Methanobacteriati</taxon>
        <taxon>Methanobacteriota</taxon>
        <taxon>Stenosarchaea group</taxon>
        <taxon>Methanomicrobia</taxon>
        <taxon>Methanosarcinales</taxon>
        <taxon>Methanosarcinaceae</taxon>
        <taxon>Methanohalophilus</taxon>
    </lineage>
</organism>
<dbReference type="GO" id="GO:0005524">
    <property type="term" value="F:ATP binding"/>
    <property type="evidence" value="ECO:0007669"/>
    <property type="project" value="InterPro"/>
</dbReference>
<dbReference type="RefSeq" id="WP_013038147.1">
    <property type="nucleotide sequence ID" value="NC_014002.1"/>
</dbReference>
<dbReference type="InterPro" id="IPR051396">
    <property type="entry name" value="Bact_Antivir_Def_Nuclease"/>
</dbReference>
<evidence type="ECO:0000259" key="1">
    <source>
        <dbReference type="Pfam" id="PF13175"/>
    </source>
</evidence>
<evidence type="ECO:0000313" key="3">
    <source>
        <dbReference type="EMBL" id="ADE37205.1"/>
    </source>
</evidence>
<keyword evidence="3" id="KW-0378">Hydrolase</keyword>
<dbReference type="Gene3D" id="3.40.50.300">
    <property type="entry name" value="P-loop containing nucleotide triphosphate hydrolases"/>
    <property type="match status" value="1"/>
</dbReference>
<proteinExistence type="predicted"/>
<dbReference type="AlphaFoldDB" id="D5E7R7"/>
<dbReference type="GeneID" id="8983891"/>
<dbReference type="EMBL" id="CP001994">
    <property type="protein sequence ID" value="ADE37205.1"/>
    <property type="molecule type" value="Genomic_DNA"/>
</dbReference>
<dbReference type="GO" id="GO:0004519">
    <property type="term" value="F:endonuclease activity"/>
    <property type="evidence" value="ECO:0007669"/>
    <property type="project" value="UniProtKB-KW"/>
</dbReference>
<feature type="domain" description="Endonuclease GajA/Old nuclease/RecF-like AAA" evidence="1">
    <location>
        <begin position="1"/>
        <end position="176"/>
    </location>
</feature>
<gene>
    <name evidence="3" type="ordered locus">Mmah_1710</name>
</gene>
<dbReference type="HOGENOM" id="CLU_033235_0_0_2"/>
<dbReference type="KEGG" id="mmh:Mmah_1710"/>
<dbReference type="Pfam" id="PF13304">
    <property type="entry name" value="AAA_21"/>
    <property type="match status" value="1"/>
</dbReference>
<dbReference type="OrthoDB" id="114588at2157"/>
<dbReference type="InterPro" id="IPR041685">
    <property type="entry name" value="AAA_GajA/Old/RecF-like"/>
</dbReference>
<dbReference type="PANTHER" id="PTHR43581:SF4">
    <property type="entry name" value="ATP_GTP PHOSPHATASE"/>
    <property type="match status" value="1"/>
</dbReference>
<dbReference type="InterPro" id="IPR003959">
    <property type="entry name" value="ATPase_AAA_core"/>
</dbReference>
<feature type="domain" description="ATPase AAA-type core" evidence="2">
    <location>
        <begin position="181"/>
        <end position="297"/>
    </location>
</feature>
<keyword evidence="3" id="KW-0255">Endonuclease</keyword>
<dbReference type="Pfam" id="PF13175">
    <property type="entry name" value="AAA_15"/>
    <property type="match status" value="1"/>
</dbReference>
<name>D5E7R7_METMS</name>
<protein>
    <submittedName>
        <fullName evidence="3">ATP-dependent endonuclease of the OLD family</fullName>
    </submittedName>
</protein>
<dbReference type="STRING" id="547558.Mmah_1710"/>
<keyword evidence="4" id="KW-1185">Reference proteome</keyword>
<dbReference type="InterPro" id="IPR027417">
    <property type="entry name" value="P-loop_NTPase"/>
</dbReference>
<sequence>MIEELKLENYRCFSEHTIPFSEKNVIVGENNAGKSTIIEALRLVSIITSRYKSINYNSAPNWLDLPSRERGIKPSLKEYNFNFQSVFHRYGNPPAKIIAKFTNGTQIIIYINNNEDVFALIKDNDGKIVKNRKQANNIVIPNILILPQISPLKFEEKKLTEDYIYKSTFSNLSSQHFRNQLLLYRDEFERFKSLVEDTWDGCKIVNLDKSSEAVQPVISLLVRDNDFVAEIGWMGHGLQMWIQIMWFLSFATEEDIVVLDEPDVYMHADLQRKIIKILDENDFLQTLTTTHSVEIISEVSPEHILIVDKEREESKFANSIPSVQKLIDGIGCLHNIQLTRFWKCKKCILVEGEDMDFLNHLHSRLFPHSETPFEIVPNMPIGGWSGLNYAIGTSLILQNSAGESVNTYCILDRDYYPEEKIKDTCEAGAKKELNLHIWNRKEIENYLVIPDVIVRIIERRANETVSINASEICEVIDSICDDLYDATFDNLSNEYRKFYRDKQEKGNTESRSFISEHWDSTENKLKLVSGKEVISKLSKWSQNKYNVSFSAGTIVREIKAEEIDSEIRYVIEAIEENTAFLNKL</sequence>
<dbReference type="Proteomes" id="UP000001059">
    <property type="component" value="Chromosome"/>
</dbReference>
<dbReference type="PANTHER" id="PTHR43581">
    <property type="entry name" value="ATP/GTP PHOSPHATASE"/>
    <property type="match status" value="1"/>
</dbReference>